<feature type="domain" description="Major facilitator superfamily (MFS) profile" evidence="8">
    <location>
        <begin position="1"/>
        <end position="309"/>
    </location>
</feature>
<sequence length="318" mass="35002">MADSMEIMLLSILGPVLSCQWGLKPWEQALLTTMVMLGMTTGSSFWGKMSDKHGRKTIFFAVGAVVEVLLALVVMPTLGWRYLMAFSAIPVIFFPILSPVGEQCRKYNVMFLLLVSIFCRFLLGFSYYGMALLLPTLLNKPDGCHGSDVEVTTKETCSVKCEPFTEQDYVELAITSFADAPGLLVAYLLQLVMQRRSCISLIAITFSAFLFLSNICLNRSTLTAFMFVSRGMISGAHQLAFVYTSECYPTNVRALGMGINSGLTRLGAVLTPYVAQVGTQWSAYFSFIFYGVVGLLAALFSAILPFDTKGRAMVDISH</sequence>
<feature type="transmembrane region" description="Helical" evidence="7">
    <location>
        <begin position="109"/>
        <end position="130"/>
    </location>
</feature>
<comment type="caution">
    <text evidence="9">The sequence shown here is derived from an EMBL/GenBank/DDBJ whole genome shotgun (WGS) entry which is preliminary data.</text>
</comment>
<dbReference type="STRING" id="188477.A0A3S1BKG8"/>
<dbReference type="OrthoDB" id="4139357at2759"/>
<dbReference type="PANTHER" id="PTHR23511:SF5">
    <property type="entry name" value="MAJOR FACILITATOR-TYPE TRANSPORTER HXNZ-RELATED"/>
    <property type="match status" value="1"/>
</dbReference>
<dbReference type="InterPro" id="IPR020846">
    <property type="entry name" value="MFS_dom"/>
</dbReference>
<feature type="transmembrane region" description="Helical" evidence="7">
    <location>
        <begin position="172"/>
        <end position="191"/>
    </location>
</feature>
<evidence type="ECO:0000259" key="8">
    <source>
        <dbReference type="PROSITE" id="PS50850"/>
    </source>
</evidence>
<keyword evidence="6 7" id="KW-0472">Membrane</keyword>
<feature type="transmembrane region" description="Helical" evidence="7">
    <location>
        <begin position="281"/>
        <end position="304"/>
    </location>
</feature>
<dbReference type="InterPro" id="IPR036259">
    <property type="entry name" value="MFS_trans_sf"/>
</dbReference>
<dbReference type="Pfam" id="PF00083">
    <property type="entry name" value="Sugar_tr"/>
    <property type="match status" value="1"/>
</dbReference>
<dbReference type="PANTHER" id="PTHR23511">
    <property type="entry name" value="SYNAPTIC VESICLE GLYCOPROTEIN 2"/>
    <property type="match status" value="1"/>
</dbReference>
<dbReference type="GO" id="GO:0016020">
    <property type="term" value="C:membrane"/>
    <property type="evidence" value="ECO:0007669"/>
    <property type="project" value="UniProtKB-SubCell"/>
</dbReference>
<comment type="subcellular location">
    <subcellularLocation>
        <location evidence="1">Membrane</location>
        <topology evidence="1">Multi-pass membrane protein</topology>
    </subcellularLocation>
</comment>
<feature type="transmembrane region" description="Helical" evidence="7">
    <location>
        <begin position="28"/>
        <end position="46"/>
    </location>
</feature>
<dbReference type="AlphaFoldDB" id="A0A3S1BKG8"/>
<keyword evidence="4 7" id="KW-0812">Transmembrane</keyword>
<dbReference type="SUPFAM" id="SSF103473">
    <property type="entry name" value="MFS general substrate transporter"/>
    <property type="match status" value="1"/>
</dbReference>
<feature type="transmembrane region" description="Helical" evidence="7">
    <location>
        <begin position="198"/>
        <end position="215"/>
    </location>
</feature>
<evidence type="ECO:0000256" key="6">
    <source>
        <dbReference type="ARBA" id="ARBA00023136"/>
    </source>
</evidence>
<evidence type="ECO:0000256" key="7">
    <source>
        <dbReference type="SAM" id="Phobius"/>
    </source>
</evidence>
<name>A0A3S1BKG8_ELYCH</name>
<dbReference type="Gene3D" id="1.20.1250.20">
    <property type="entry name" value="MFS general substrate transporter like domains"/>
    <property type="match status" value="2"/>
</dbReference>
<evidence type="ECO:0000256" key="5">
    <source>
        <dbReference type="ARBA" id="ARBA00022989"/>
    </source>
</evidence>
<evidence type="ECO:0000256" key="3">
    <source>
        <dbReference type="ARBA" id="ARBA00022448"/>
    </source>
</evidence>
<evidence type="ECO:0000313" key="10">
    <source>
        <dbReference type="Proteomes" id="UP000271974"/>
    </source>
</evidence>
<dbReference type="InterPro" id="IPR005828">
    <property type="entry name" value="MFS_sugar_transport-like"/>
</dbReference>
<evidence type="ECO:0000256" key="2">
    <source>
        <dbReference type="ARBA" id="ARBA00008335"/>
    </source>
</evidence>
<proteinExistence type="inferred from homology"/>
<keyword evidence="10" id="KW-1185">Reference proteome</keyword>
<evidence type="ECO:0000256" key="1">
    <source>
        <dbReference type="ARBA" id="ARBA00004141"/>
    </source>
</evidence>
<feature type="transmembrane region" description="Helical" evidence="7">
    <location>
        <begin position="58"/>
        <end position="74"/>
    </location>
</feature>
<dbReference type="EMBL" id="RQTK01000157">
    <property type="protein sequence ID" value="RUS85870.1"/>
    <property type="molecule type" value="Genomic_DNA"/>
</dbReference>
<keyword evidence="3" id="KW-0813">Transport</keyword>
<organism evidence="9 10">
    <name type="scientific">Elysia chlorotica</name>
    <name type="common">Eastern emerald elysia</name>
    <name type="synonym">Sea slug</name>
    <dbReference type="NCBI Taxonomy" id="188477"/>
    <lineage>
        <taxon>Eukaryota</taxon>
        <taxon>Metazoa</taxon>
        <taxon>Spiralia</taxon>
        <taxon>Lophotrochozoa</taxon>
        <taxon>Mollusca</taxon>
        <taxon>Gastropoda</taxon>
        <taxon>Heterobranchia</taxon>
        <taxon>Euthyneura</taxon>
        <taxon>Panpulmonata</taxon>
        <taxon>Sacoglossa</taxon>
        <taxon>Placobranchoidea</taxon>
        <taxon>Plakobranchidae</taxon>
        <taxon>Elysia</taxon>
    </lineage>
</organism>
<comment type="similarity">
    <text evidence="2">Belongs to the major facilitator superfamily.</text>
</comment>
<feature type="transmembrane region" description="Helical" evidence="7">
    <location>
        <begin position="80"/>
        <end position="97"/>
    </location>
</feature>
<gene>
    <name evidence="9" type="ORF">EGW08_006354</name>
</gene>
<dbReference type="GO" id="GO:0022857">
    <property type="term" value="F:transmembrane transporter activity"/>
    <property type="evidence" value="ECO:0007669"/>
    <property type="project" value="InterPro"/>
</dbReference>
<dbReference type="Proteomes" id="UP000271974">
    <property type="component" value="Unassembled WGS sequence"/>
</dbReference>
<reference evidence="9 10" key="1">
    <citation type="submission" date="2019-01" db="EMBL/GenBank/DDBJ databases">
        <title>A draft genome assembly of the solar-powered sea slug Elysia chlorotica.</title>
        <authorList>
            <person name="Cai H."/>
            <person name="Li Q."/>
            <person name="Fang X."/>
            <person name="Li J."/>
            <person name="Curtis N.E."/>
            <person name="Altenburger A."/>
            <person name="Shibata T."/>
            <person name="Feng M."/>
            <person name="Maeda T."/>
            <person name="Schwartz J.A."/>
            <person name="Shigenobu S."/>
            <person name="Lundholm N."/>
            <person name="Nishiyama T."/>
            <person name="Yang H."/>
            <person name="Hasebe M."/>
            <person name="Li S."/>
            <person name="Pierce S.K."/>
            <person name="Wang J."/>
        </authorList>
    </citation>
    <scope>NUCLEOTIDE SEQUENCE [LARGE SCALE GENOMIC DNA]</scope>
    <source>
        <strain evidence="9">EC2010</strain>
        <tissue evidence="9">Whole organism of an adult</tissue>
    </source>
</reference>
<evidence type="ECO:0000313" key="9">
    <source>
        <dbReference type="EMBL" id="RUS85870.1"/>
    </source>
</evidence>
<dbReference type="PROSITE" id="PS50850">
    <property type="entry name" value="MFS"/>
    <property type="match status" value="1"/>
</dbReference>
<evidence type="ECO:0000256" key="4">
    <source>
        <dbReference type="ARBA" id="ARBA00022692"/>
    </source>
</evidence>
<keyword evidence="5 7" id="KW-1133">Transmembrane helix</keyword>
<accession>A0A3S1BKG8</accession>
<protein>
    <recommendedName>
        <fullName evidence="8">Major facilitator superfamily (MFS) profile domain-containing protein</fullName>
    </recommendedName>
</protein>